<protein>
    <submittedName>
        <fullName evidence="1">RCG39617</fullName>
    </submittedName>
</protein>
<name>A6I910_RAT</name>
<dbReference type="Proteomes" id="UP000234681">
    <property type="component" value="Chromosome 1"/>
</dbReference>
<organism evidence="1 2">
    <name type="scientific">Rattus norvegicus</name>
    <name type="common">Rat</name>
    <dbReference type="NCBI Taxonomy" id="10116"/>
    <lineage>
        <taxon>Eukaryota</taxon>
        <taxon>Metazoa</taxon>
        <taxon>Chordata</taxon>
        <taxon>Craniata</taxon>
        <taxon>Vertebrata</taxon>
        <taxon>Euteleostomi</taxon>
        <taxon>Mammalia</taxon>
        <taxon>Eutheria</taxon>
        <taxon>Euarchontoglires</taxon>
        <taxon>Glires</taxon>
        <taxon>Rodentia</taxon>
        <taxon>Myomorpha</taxon>
        <taxon>Muroidea</taxon>
        <taxon>Muridae</taxon>
        <taxon>Murinae</taxon>
        <taxon>Rattus</taxon>
    </lineage>
</organism>
<dbReference type="AlphaFoldDB" id="A6I910"/>
<gene>
    <name evidence="1" type="ORF">rCG_39617</name>
</gene>
<accession>A6I910</accession>
<dbReference type="EMBL" id="CH473956">
    <property type="protein sequence ID" value="EDM17520.1"/>
    <property type="molecule type" value="Genomic_DNA"/>
</dbReference>
<evidence type="ECO:0000313" key="1">
    <source>
        <dbReference type="EMBL" id="EDM17520.1"/>
    </source>
</evidence>
<proteinExistence type="predicted"/>
<sequence>MRLKRAGEMMRSLRAGQVTEMGLQSAGDGIQALVHSKKIFSGELFPGLPGMPSSLFLKILCPFYRGGR</sequence>
<reference evidence="1 2" key="1">
    <citation type="submission" date="2005-09" db="EMBL/GenBank/DDBJ databases">
        <authorList>
            <person name="Mural R.J."/>
            <person name="Li P.W."/>
            <person name="Adams M.D."/>
            <person name="Amanatides P.G."/>
            <person name="Baden-Tillson H."/>
            <person name="Barnstead M."/>
            <person name="Chin S.H."/>
            <person name="Dew I."/>
            <person name="Evans C.A."/>
            <person name="Ferriera S."/>
            <person name="Flanigan M."/>
            <person name="Fosler C."/>
            <person name="Glodek A."/>
            <person name="Gu Z."/>
            <person name="Holt R.A."/>
            <person name="Jennings D."/>
            <person name="Kraft C.L."/>
            <person name="Lu F."/>
            <person name="Nguyen T."/>
            <person name="Nusskern D.R."/>
            <person name="Pfannkoch C.M."/>
            <person name="Sitter C."/>
            <person name="Sutton G.G."/>
            <person name="Venter J.C."/>
            <person name="Wang Z."/>
            <person name="Woodage T."/>
            <person name="Zheng X.H."/>
            <person name="Zhong F."/>
        </authorList>
    </citation>
    <scope>NUCLEOTIDE SEQUENCE [LARGE SCALE GENOMIC DNA]</scope>
    <source>
        <strain>BN</strain>
        <strain evidence="2">Sprague-Dawley</strain>
    </source>
</reference>
<evidence type="ECO:0000313" key="2">
    <source>
        <dbReference type="Proteomes" id="UP000234681"/>
    </source>
</evidence>